<dbReference type="Proteomes" id="UP000197032">
    <property type="component" value="Unassembled WGS sequence"/>
</dbReference>
<accession>A0A1Z5HW09</accession>
<evidence type="ECO:0008006" key="3">
    <source>
        <dbReference type="Google" id="ProtNLM"/>
    </source>
</evidence>
<dbReference type="EMBL" id="BDGJ01000158">
    <property type="protein sequence ID" value="GAW93527.1"/>
    <property type="molecule type" value="Genomic_DNA"/>
</dbReference>
<name>A0A1Z5HW09_9FIRM</name>
<dbReference type="SUPFAM" id="SSF143011">
    <property type="entry name" value="RelE-like"/>
    <property type="match status" value="1"/>
</dbReference>
<proteinExistence type="predicted"/>
<gene>
    <name evidence="1" type="ORF">KKC1_26580</name>
</gene>
<reference evidence="2" key="1">
    <citation type="journal article" date="2017" name="Appl. Environ. Microbiol.">
        <title>Genomic analysis of Calderihabitans maritimus KKC1, a thermophilic hydrogenogenic carboxydotrophic bacterium isolated from marine sediment.</title>
        <authorList>
            <person name="Omae K."/>
            <person name="Yoneda Y."/>
            <person name="Fukuyama Y."/>
            <person name="Yoshida T."/>
            <person name="Sako Y."/>
        </authorList>
    </citation>
    <scope>NUCLEOTIDE SEQUENCE [LARGE SCALE GENOMIC DNA]</scope>
    <source>
        <strain evidence="2">KKC1</strain>
    </source>
</reference>
<dbReference type="InterPro" id="IPR035093">
    <property type="entry name" value="RelE/ParE_toxin_dom_sf"/>
</dbReference>
<evidence type="ECO:0000313" key="1">
    <source>
        <dbReference type="EMBL" id="GAW93527.1"/>
    </source>
</evidence>
<protein>
    <recommendedName>
        <fullName evidence="3">Cytotoxic translational repressor of toxin-antitoxin stability system</fullName>
    </recommendedName>
</protein>
<dbReference type="Gene3D" id="3.30.2310.20">
    <property type="entry name" value="RelE-like"/>
    <property type="match status" value="1"/>
</dbReference>
<organism evidence="1 2">
    <name type="scientific">Calderihabitans maritimus</name>
    <dbReference type="NCBI Taxonomy" id="1246530"/>
    <lineage>
        <taxon>Bacteria</taxon>
        <taxon>Bacillati</taxon>
        <taxon>Bacillota</taxon>
        <taxon>Clostridia</taxon>
        <taxon>Neomoorellales</taxon>
        <taxon>Calderihabitantaceae</taxon>
        <taxon>Calderihabitans</taxon>
    </lineage>
</organism>
<sequence length="122" mass="13756">MSNILPDNVKLYPEAVEDFLSLDKGRQIKVIKALQKIARAPSQYGKPLENQDGRPLAGFRSIYVDRKSLRIIWTVAESGTIEVAVVAGIAERDGLLAYRLVASRRQKFDEFLQKLLIESLRA</sequence>
<comment type="caution">
    <text evidence="1">The sequence shown here is derived from an EMBL/GenBank/DDBJ whole genome shotgun (WGS) entry which is preliminary data.</text>
</comment>
<evidence type="ECO:0000313" key="2">
    <source>
        <dbReference type="Proteomes" id="UP000197032"/>
    </source>
</evidence>
<keyword evidence="2" id="KW-1185">Reference proteome</keyword>
<dbReference type="OrthoDB" id="1724327at2"/>
<dbReference type="AlphaFoldDB" id="A0A1Z5HW09"/>